<evidence type="ECO:0000313" key="2">
    <source>
        <dbReference type="Proteomes" id="UP000654604"/>
    </source>
</evidence>
<dbReference type="CDD" id="cd02980">
    <property type="entry name" value="TRX_Fd_family"/>
    <property type="match status" value="1"/>
</dbReference>
<dbReference type="SUPFAM" id="SSF52833">
    <property type="entry name" value="Thioredoxin-like"/>
    <property type="match status" value="1"/>
</dbReference>
<proteinExistence type="predicted"/>
<sequence>MGEFNPWVKPLNKLTTENLVTGGLMEYEDIPCDVDTLGCLLHTLFQEHWQKTQVGHVVEGSVLELELTKPPKVCVIYDGYLTVVTDTWHLHLCLEEHGGGPDEKTPLSLRQQRVVSRASFYRRFNEKNQPRSWGIQFWNGAGEKMMNIFLPNPFVDEDNNLLPEHKPDLARLSLYEELRNIYVLGEKPIPYDRNPLKTPYLSVCRSGRCYPCQDWQPIFDALQEEVVKTGLDIKVKTSGCLEVCKMGPVVFYSGDKTWYTRVSPEVARDIVNKHVMGGEKIADHLYPPIPH</sequence>
<accession>A0ABR9V3W3</accession>
<protein>
    <submittedName>
        <fullName evidence="1">(2Fe-2S) ferredoxin domain-containing protein</fullName>
    </submittedName>
</protein>
<gene>
    <name evidence="1" type="ORF">IQ215_07615</name>
</gene>
<dbReference type="Pfam" id="PF24724">
    <property type="entry name" value="DUF7676"/>
    <property type="match status" value="1"/>
</dbReference>
<organism evidence="1 2">
    <name type="scientific">Cyanobacterium stanieri LEGE 03274</name>
    <dbReference type="NCBI Taxonomy" id="1828756"/>
    <lineage>
        <taxon>Bacteria</taxon>
        <taxon>Bacillati</taxon>
        <taxon>Cyanobacteriota</taxon>
        <taxon>Cyanophyceae</taxon>
        <taxon>Oscillatoriophycideae</taxon>
        <taxon>Chroococcales</taxon>
        <taxon>Geminocystaceae</taxon>
        <taxon>Cyanobacterium</taxon>
    </lineage>
</organism>
<evidence type="ECO:0000313" key="1">
    <source>
        <dbReference type="EMBL" id="MBE9222563.1"/>
    </source>
</evidence>
<dbReference type="Proteomes" id="UP000654604">
    <property type="component" value="Unassembled WGS sequence"/>
</dbReference>
<dbReference type="InterPro" id="IPR036249">
    <property type="entry name" value="Thioredoxin-like_sf"/>
</dbReference>
<dbReference type="EMBL" id="JADEWC010000013">
    <property type="protein sequence ID" value="MBE9222563.1"/>
    <property type="molecule type" value="Genomic_DNA"/>
</dbReference>
<dbReference type="RefSeq" id="WP_193800717.1">
    <property type="nucleotide sequence ID" value="NZ_JADEWC010000013.1"/>
</dbReference>
<comment type="caution">
    <text evidence="1">The sequence shown here is derived from an EMBL/GenBank/DDBJ whole genome shotgun (WGS) entry which is preliminary data.</text>
</comment>
<reference evidence="1 2" key="1">
    <citation type="submission" date="2020-10" db="EMBL/GenBank/DDBJ databases">
        <authorList>
            <person name="Castelo-Branco R."/>
            <person name="Eusebio N."/>
            <person name="Adriana R."/>
            <person name="Vieira A."/>
            <person name="Brugerolle De Fraissinette N."/>
            <person name="Rezende De Castro R."/>
            <person name="Schneider M.P."/>
            <person name="Vasconcelos V."/>
            <person name="Leao P.N."/>
        </authorList>
    </citation>
    <scope>NUCLEOTIDE SEQUENCE [LARGE SCALE GENOMIC DNA]</scope>
    <source>
        <strain evidence="1 2">LEGE 03274</strain>
    </source>
</reference>
<name>A0ABR9V3W3_9CHRO</name>
<keyword evidence="2" id="KW-1185">Reference proteome</keyword>
<dbReference type="Gene3D" id="3.40.30.10">
    <property type="entry name" value="Glutaredoxin"/>
    <property type="match status" value="1"/>
</dbReference>
<dbReference type="InterPro" id="IPR056093">
    <property type="entry name" value="DUF7676"/>
</dbReference>